<dbReference type="SMART" id="SM00283">
    <property type="entry name" value="MA"/>
    <property type="match status" value="1"/>
</dbReference>
<evidence type="ECO:0000256" key="3">
    <source>
        <dbReference type="PROSITE-ProRule" id="PRU00284"/>
    </source>
</evidence>
<evidence type="ECO:0000259" key="5">
    <source>
        <dbReference type="PROSITE" id="PS50111"/>
    </source>
</evidence>
<keyword evidence="4" id="KW-0812">Transmembrane</keyword>
<name>A0ABR7IBP1_9FIRM</name>
<sequence>MNPKQSNEKNPEKMLSIKTKLLGTILPLTIIIVLVLTGISYFISKSIISSYSENLLTSSIENQSNEIEAWLNENLSSFQVAKKTIEQTKPDDAALKQILNGYCGFNDNYPDGLYIADENGTLITADDSSKKDSDPTSSVWYKDGLTRVNMRFTDAYTNEDGDAVISASGILNDGSDTLKVISADLSLDRISIIVNSFIEMDDAQAFLVNPKDGSILAHRDSSMISTRLSDSGDAFLKDVGAKVADGDYSLTKIDGNMTAFSEISGTDWILVSYIPTSIIYKDVNKVRTDMILVGLISVLILAVLIERVIHFTIRPIKELTSIITSMTDGDFTVEVKTKSNDEIGRMGRGVERFVSTMRGMIASIYSVSDKLHSQADNSNTVSDQMLDASTTQSQSMKELNSTVEQLSLSVNDIAQNATTLAMVVADTRKDSEEVDDKMKETVTISRQGKSDMQRVGAAMTDINDSVLHLQEAIDKVGKASSEITNITNVIAGIADQTNLLSLNASIEAARAGEAGKGFAVVAGEIGQLAQTSADSVRDIENLIHEINDLVKDAVSQADGSAGNINESSRLVEDALKTFDAIFNNIDAVSGLVQQVIEKVEKVDDVASNVAAISEEQAASSEEILATSDTMVEQANHITDNSKTVANDARELTESAQELADQVSMFKISKGANES</sequence>
<gene>
    <name evidence="7" type="ORF">H8Z76_09985</name>
</gene>
<accession>A0ABR7IBP1</accession>
<dbReference type="Pfam" id="PF00672">
    <property type="entry name" value="HAMP"/>
    <property type="match status" value="1"/>
</dbReference>
<evidence type="ECO:0000256" key="4">
    <source>
        <dbReference type="SAM" id="Phobius"/>
    </source>
</evidence>
<dbReference type="PANTHER" id="PTHR32089:SF112">
    <property type="entry name" value="LYSOZYME-LIKE PROTEIN-RELATED"/>
    <property type="match status" value="1"/>
</dbReference>
<dbReference type="InterPro" id="IPR029151">
    <property type="entry name" value="Sensor-like_sf"/>
</dbReference>
<dbReference type="Gene3D" id="1.10.287.950">
    <property type="entry name" value="Methyl-accepting chemotaxis protein"/>
    <property type="match status" value="1"/>
</dbReference>
<dbReference type="SUPFAM" id="SSF58104">
    <property type="entry name" value="Methyl-accepting chemotaxis protein (MCP) signaling domain"/>
    <property type="match status" value="1"/>
</dbReference>
<dbReference type="Gene3D" id="3.30.450.20">
    <property type="entry name" value="PAS domain"/>
    <property type="match status" value="2"/>
</dbReference>
<keyword evidence="4" id="KW-0472">Membrane</keyword>
<feature type="transmembrane region" description="Helical" evidence="4">
    <location>
        <begin position="21"/>
        <end position="43"/>
    </location>
</feature>
<keyword evidence="4" id="KW-1133">Transmembrane helix</keyword>
<reference evidence="7 8" key="1">
    <citation type="submission" date="2020-08" db="EMBL/GenBank/DDBJ databases">
        <title>Genome public.</title>
        <authorList>
            <person name="Liu C."/>
            <person name="Sun Q."/>
        </authorList>
    </citation>
    <scope>NUCLEOTIDE SEQUENCE [LARGE SCALE GENOMIC DNA]</scope>
    <source>
        <strain evidence="7 8">BX0805</strain>
    </source>
</reference>
<feature type="domain" description="HAMP" evidence="6">
    <location>
        <begin position="310"/>
        <end position="362"/>
    </location>
</feature>
<evidence type="ECO:0000256" key="1">
    <source>
        <dbReference type="ARBA" id="ARBA00023224"/>
    </source>
</evidence>
<dbReference type="InterPro" id="IPR003660">
    <property type="entry name" value="HAMP_dom"/>
</dbReference>
<dbReference type="SUPFAM" id="SSF103190">
    <property type="entry name" value="Sensory domain-like"/>
    <property type="match status" value="1"/>
</dbReference>
<dbReference type="RefSeq" id="WP_186982406.1">
    <property type="nucleotide sequence ID" value="NZ_JACOQH010000007.1"/>
</dbReference>
<comment type="similarity">
    <text evidence="2">Belongs to the methyl-accepting chemotaxis (MCP) protein family.</text>
</comment>
<protein>
    <submittedName>
        <fullName evidence="7">HAMP domain-containing protein</fullName>
    </submittedName>
</protein>
<evidence type="ECO:0000313" key="8">
    <source>
        <dbReference type="Proteomes" id="UP000621540"/>
    </source>
</evidence>
<dbReference type="PROSITE" id="PS50885">
    <property type="entry name" value="HAMP"/>
    <property type="match status" value="1"/>
</dbReference>
<dbReference type="InterPro" id="IPR004089">
    <property type="entry name" value="MCPsignal_dom"/>
</dbReference>
<proteinExistence type="inferred from homology"/>
<comment type="caution">
    <text evidence="7">The sequence shown here is derived from an EMBL/GenBank/DDBJ whole genome shotgun (WGS) entry which is preliminary data.</text>
</comment>
<evidence type="ECO:0000313" key="7">
    <source>
        <dbReference type="EMBL" id="MBC5754332.1"/>
    </source>
</evidence>
<keyword evidence="1 3" id="KW-0807">Transducer</keyword>
<dbReference type="CDD" id="cd06225">
    <property type="entry name" value="HAMP"/>
    <property type="match status" value="1"/>
</dbReference>
<dbReference type="SMART" id="SM00304">
    <property type="entry name" value="HAMP"/>
    <property type="match status" value="1"/>
</dbReference>
<keyword evidence="8" id="KW-1185">Reference proteome</keyword>
<dbReference type="PROSITE" id="PS50111">
    <property type="entry name" value="CHEMOTAXIS_TRANSDUC_2"/>
    <property type="match status" value="1"/>
</dbReference>
<dbReference type="Pfam" id="PF00015">
    <property type="entry name" value="MCPsignal"/>
    <property type="match status" value="1"/>
</dbReference>
<feature type="domain" description="Methyl-accepting transducer" evidence="5">
    <location>
        <begin position="367"/>
        <end position="631"/>
    </location>
</feature>
<dbReference type="CDD" id="cd18774">
    <property type="entry name" value="PDC2_HK_sensor"/>
    <property type="match status" value="1"/>
</dbReference>
<evidence type="ECO:0000256" key="2">
    <source>
        <dbReference type="ARBA" id="ARBA00029447"/>
    </source>
</evidence>
<evidence type="ECO:0000259" key="6">
    <source>
        <dbReference type="PROSITE" id="PS50885"/>
    </source>
</evidence>
<dbReference type="Proteomes" id="UP000621540">
    <property type="component" value="Unassembled WGS sequence"/>
</dbReference>
<dbReference type="EMBL" id="JACOQH010000007">
    <property type="protein sequence ID" value="MBC5754332.1"/>
    <property type="molecule type" value="Genomic_DNA"/>
</dbReference>
<organism evidence="7 8">
    <name type="scientific">Roseburia yibonii</name>
    <dbReference type="NCBI Taxonomy" id="2763063"/>
    <lineage>
        <taxon>Bacteria</taxon>
        <taxon>Bacillati</taxon>
        <taxon>Bacillota</taxon>
        <taxon>Clostridia</taxon>
        <taxon>Lachnospirales</taxon>
        <taxon>Lachnospiraceae</taxon>
        <taxon>Roseburia</taxon>
    </lineage>
</organism>
<dbReference type="Gene3D" id="6.10.340.10">
    <property type="match status" value="1"/>
</dbReference>
<dbReference type="PANTHER" id="PTHR32089">
    <property type="entry name" value="METHYL-ACCEPTING CHEMOTAXIS PROTEIN MCPB"/>
    <property type="match status" value="1"/>
</dbReference>
<dbReference type="CDD" id="cd18773">
    <property type="entry name" value="PDC1_HK_sensor"/>
    <property type="match status" value="1"/>
</dbReference>